<reference evidence="1 2" key="1">
    <citation type="submission" date="2024-09" db="EMBL/GenBank/DDBJ databases">
        <authorList>
            <person name="D'Angelo T."/>
        </authorList>
    </citation>
    <scope>NUCLEOTIDE SEQUENCE [LARGE SCALE GENOMIC DNA]</scope>
    <source>
        <strain evidence="1">SAG AM-320-E07</strain>
    </source>
</reference>
<dbReference type="InterPro" id="IPR014710">
    <property type="entry name" value="RmlC-like_jellyroll"/>
</dbReference>
<sequence>MKITRLPDVAKSRVEMEGVVGAQRQIPLDKADGMPTVSLRVFTVDPGGHTPLVFMCLVPIEYE</sequence>
<dbReference type="Proteomes" id="UP001593833">
    <property type="component" value="Unassembled WGS sequence"/>
</dbReference>
<evidence type="ECO:0000313" key="1">
    <source>
        <dbReference type="EMBL" id="MFC1572189.1"/>
    </source>
</evidence>
<name>A0ABV6YIN4_UNCEI</name>
<keyword evidence="2" id="KW-1185">Reference proteome</keyword>
<evidence type="ECO:0000313" key="2">
    <source>
        <dbReference type="Proteomes" id="UP001593833"/>
    </source>
</evidence>
<gene>
    <name evidence="1" type="ORF">ACFL6M_01195</name>
</gene>
<protein>
    <submittedName>
        <fullName evidence="1">Uncharacterized protein</fullName>
    </submittedName>
</protein>
<proteinExistence type="predicted"/>
<comment type="caution">
    <text evidence="1">The sequence shown here is derived from an EMBL/GenBank/DDBJ whole genome shotgun (WGS) entry which is preliminary data.</text>
</comment>
<dbReference type="EMBL" id="JBHPKH010000006">
    <property type="protein sequence ID" value="MFC1572189.1"/>
    <property type="molecule type" value="Genomic_DNA"/>
</dbReference>
<accession>A0ABV6YIN4</accession>
<organism evidence="1 2">
    <name type="scientific">Eiseniibacteriota bacterium</name>
    <dbReference type="NCBI Taxonomy" id="2212470"/>
    <lineage>
        <taxon>Bacteria</taxon>
        <taxon>Candidatus Eiseniibacteriota</taxon>
    </lineage>
</organism>
<dbReference type="Gene3D" id="2.60.120.10">
    <property type="entry name" value="Jelly Rolls"/>
    <property type="match status" value="1"/>
</dbReference>